<evidence type="ECO:0000313" key="10">
    <source>
        <dbReference type="Proteomes" id="UP001347796"/>
    </source>
</evidence>
<dbReference type="SMART" id="SM00454">
    <property type="entry name" value="SAM"/>
    <property type="match status" value="1"/>
</dbReference>
<dbReference type="CDD" id="cd09942">
    <property type="entry name" value="SH2_nSH2_p85_like"/>
    <property type="match status" value="1"/>
</dbReference>
<dbReference type="FunFam" id="3.30.505.10:FF:000080">
    <property type="entry name" value="Pi3K21B, isoform C"/>
    <property type="match status" value="1"/>
</dbReference>
<dbReference type="Pfam" id="PF00017">
    <property type="entry name" value="SH2"/>
    <property type="match status" value="2"/>
</dbReference>
<dbReference type="Gene3D" id="1.10.287.1490">
    <property type="match status" value="1"/>
</dbReference>
<dbReference type="PANTHER" id="PTHR46075:SF5">
    <property type="entry name" value="PHOSPHATIDYLINOSITOL 3-KINASE REGULATORY SUBUNIT ALPHA"/>
    <property type="match status" value="1"/>
</dbReference>
<accession>A0AAN8PBH6</accession>
<dbReference type="GO" id="GO:0005096">
    <property type="term" value="F:GTPase activator activity"/>
    <property type="evidence" value="ECO:0007669"/>
    <property type="project" value="UniProtKB-KW"/>
</dbReference>
<dbReference type="InterPro" id="IPR035022">
    <property type="entry name" value="PI3kinase_P85_nSH2"/>
</dbReference>
<comment type="caution">
    <text evidence="9">The sequence shown here is derived from an EMBL/GenBank/DDBJ whole genome shotgun (WGS) entry which is preliminary data.</text>
</comment>
<dbReference type="InterPro" id="IPR046349">
    <property type="entry name" value="C1-like_sf"/>
</dbReference>
<evidence type="ECO:0000256" key="2">
    <source>
        <dbReference type="ARBA" id="ARBA00022723"/>
    </source>
</evidence>
<dbReference type="SMART" id="SM00252">
    <property type="entry name" value="SH2"/>
    <property type="match status" value="2"/>
</dbReference>
<proteinExistence type="predicted"/>
<evidence type="ECO:0008006" key="11">
    <source>
        <dbReference type="Google" id="ProtNLM"/>
    </source>
</evidence>
<dbReference type="GO" id="GO:0007165">
    <property type="term" value="P:signal transduction"/>
    <property type="evidence" value="ECO:0007669"/>
    <property type="project" value="InterPro"/>
</dbReference>
<feature type="domain" description="SAM" evidence="7">
    <location>
        <begin position="64"/>
        <end position="127"/>
    </location>
</feature>
<keyword evidence="1" id="KW-0343">GTPase activation</keyword>
<dbReference type="SUPFAM" id="SSF47769">
    <property type="entry name" value="SAM/Pointed domain"/>
    <property type="match status" value="1"/>
</dbReference>
<dbReference type="PROSITE" id="PS00479">
    <property type="entry name" value="ZF_DAG_PE_1"/>
    <property type="match status" value="1"/>
</dbReference>
<protein>
    <recommendedName>
        <fullName evidence="11">Phosphatidylinositol 3-kinase regulatory subunit alpha</fullName>
    </recommendedName>
</protein>
<keyword evidence="4" id="KW-0727">SH2 domain</keyword>
<evidence type="ECO:0000313" key="9">
    <source>
        <dbReference type="EMBL" id="KAK6172033.1"/>
    </source>
</evidence>
<feature type="domain" description="SH2" evidence="5">
    <location>
        <begin position="458"/>
        <end position="551"/>
    </location>
</feature>
<feature type="domain" description="Rho-GAP" evidence="8">
    <location>
        <begin position="227"/>
        <end position="420"/>
    </location>
</feature>
<feature type="domain" description="Phorbol-ester/DAG-type" evidence="6">
    <location>
        <begin position="156"/>
        <end position="206"/>
    </location>
</feature>
<dbReference type="InterPro" id="IPR036860">
    <property type="entry name" value="SH2_dom_sf"/>
</dbReference>
<evidence type="ECO:0000259" key="8">
    <source>
        <dbReference type="PROSITE" id="PS50238"/>
    </source>
</evidence>
<dbReference type="Pfam" id="PF16454">
    <property type="entry name" value="PI3K_P85_iSH2"/>
    <property type="match status" value="1"/>
</dbReference>
<dbReference type="GO" id="GO:0046872">
    <property type="term" value="F:metal ion binding"/>
    <property type="evidence" value="ECO:0007669"/>
    <property type="project" value="UniProtKB-KW"/>
</dbReference>
<dbReference type="AlphaFoldDB" id="A0AAN8PBH6"/>
<evidence type="ECO:0000256" key="3">
    <source>
        <dbReference type="ARBA" id="ARBA00022833"/>
    </source>
</evidence>
<dbReference type="CDD" id="cd20830">
    <property type="entry name" value="C1_PIK3R-like_rpt2"/>
    <property type="match status" value="1"/>
</dbReference>
<reference evidence="9 10" key="1">
    <citation type="submission" date="2024-01" db="EMBL/GenBank/DDBJ databases">
        <title>The genome of the rayed Mediterranean limpet Patella caerulea (Linnaeus, 1758).</title>
        <authorList>
            <person name="Anh-Thu Weber A."/>
            <person name="Halstead-Nussloch G."/>
        </authorList>
    </citation>
    <scope>NUCLEOTIDE SEQUENCE [LARGE SCALE GENOMIC DNA]</scope>
    <source>
        <strain evidence="9">AATW-2023a</strain>
        <tissue evidence="9">Whole specimen</tissue>
    </source>
</reference>
<dbReference type="PROSITE" id="PS50238">
    <property type="entry name" value="RHOGAP"/>
    <property type="match status" value="1"/>
</dbReference>
<dbReference type="InterPro" id="IPR013761">
    <property type="entry name" value="SAM/pointed_sf"/>
</dbReference>
<keyword evidence="3" id="KW-0862">Zinc</keyword>
<dbReference type="SMART" id="SM00109">
    <property type="entry name" value="C1"/>
    <property type="match status" value="2"/>
</dbReference>
<organism evidence="9 10">
    <name type="scientific">Patella caerulea</name>
    <name type="common">Rayed Mediterranean limpet</name>
    <dbReference type="NCBI Taxonomy" id="87958"/>
    <lineage>
        <taxon>Eukaryota</taxon>
        <taxon>Metazoa</taxon>
        <taxon>Spiralia</taxon>
        <taxon>Lophotrochozoa</taxon>
        <taxon>Mollusca</taxon>
        <taxon>Gastropoda</taxon>
        <taxon>Patellogastropoda</taxon>
        <taxon>Patelloidea</taxon>
        <taxon>Patellidae</taxon>
        <taxon>Patella</taxon>
    </lineage>
</organism>
<dbReference type="InterPro" id="IPR032498">
    <property type="entry name" value="PI3K_P85_iSH2"/>
</dbReference>
<dbReference type="PRINTS" id="PR00678">
    <property type="entry name" value="PI3KINASEP85"/>
</dbReference>
<dbReference type="Gene3D" id="3.30.505.10">
    <property type="entry name" value="SH2 domain"/>
    <property type="match status" value="2"/>
</dbReference>
<dbReference type="EMBL" id="JAZGQO010000013">
    <property type="protein sequence ID" value="KAK6172033.1"/>
    <property type="molecule type" value="Genomic_DNA"/>
</dbReference>
<dbReference type="FunFam" id="3.30.505.10:FF:000100">
    <property type="entry name" value="phosphatidylinositol 3-kinase regulatory subunit gamma"/>
    <property type="match status" value="1"/>
</dbReference>
<evidence type="ECO:0000259" key="6">
    <source>
        <dbReference type="PROSITE" id="PS50081"/>
    </source>
</evidence>
<name>A0AAN8PBH6_PATCE</name>
<dbReference type="Proteomes" id="UP001347796">
    <property type="component" value="Unassembled WGS sequence"/>
</dbReference>
<dbReference type="PROSITE" id="PS50105">
    <property type="entry name" value="SAM_DOMAIN"/>
    <property type="match status" value="1"/>
</dbReference>
<dbReference type="InterPro" id="IPR008936">
    <property type="entry name" value="Rho_GTPase_activation_prot"/>
</dbReference>
<evidence type="ECO:0000256" key="4">
    <source>
        <dbReference type="PROSITE-ProRule" id="PRU00191"/>
    </source>
</evidence>
<dbReference type="Pfam" id="PF07647">
    <property type="entry name" value="SAM_2"/>
    <property type="match status" value="1"/>
</dbReference>
<dbReference type="SUPFAM" id="SSF55550">
    <property type="entry name" value="SH2 domain"/>
    <property type="match status" value="2"/>
</dbReference>
<dbReference type="SUPFAM" id="SSF48350">
    <property type="entry name" value="GTPase activation domain, GAP"/>
    <property type="match status" value="1"/>
</dbReference>
<dbReference type="InterPro" id="IPR002219">
    <property type="entry name" value="PKC_DAG/PE"/>
</dbReference>
<dbReference type="Pfam" id="PF00620">
    <property type="entry name" value="RhoGAP"/>
    <property type="match status" value="1"/>
</dbReference>
<dbReference type="PROSITE" id="PS50081">
    <property type="entry name" value="ZF_DAG_PE_2"/>
    <property type="match status" value="1"/>
</dbReference>
<dbReference type="InterPro" id="IPR000980">
    <property type="entry name" value="SH2"/>
</dbReference>
<feature type="domain" description="SH2" evidence="5">
    <location>
        <begin position="738"/>
        <end position="830"/>
    </location>
</feature>
<evidence type="ECO:0000259" key="5">
    <source>
        <dbReference type="PROSITE" id="PS50001"/>
    </source>
</evidence>
<dbReference type="PROSITE" id="PS50001">
    <property type="entry name" value="SH2"/>
    <property type="match status" value="2"/>
</dbReference>
<sequence>MDIYFHQGGDYIWGIDKIVRECEGCGKCYHSECSGRASTTQCTTQERTSLKPDFIPNPFPLENWTVNNVIDWMAALNLYRYAETFREANITGRDLNNMDEEKLREMGIKDEFHQKSILVCIDELCGQNSDAQPYASRLPPVQCADMEASGCSAATEHRFAEYNFSSMQRCHLCDKFLYGLVHQGLQCRECGLCCHRFCSTTQPTECNVPKLERIRRPSFTQNSVFGLELSDEVNKSGKEAPLVLMMCVQEIEQWCQEHNAEALSVYRISSKAEEINEVKAVFNQGDPSQVNLSSFSVHCVAGALKKYLRELPDPVIPVDMYSRFIDIAKNKASSSKSLLDLMEELPAPHKSTLQYLMAHFCRLWRHQHESGVTDGLDKLSHVFCHVLLRPPWENIIEIVENTKLHIEIFEELMRNGSWGEVIPPIPSPPVLPPRPARHTHSTAVTSPTVEDKLENYEWYWGDLSREEVNEKLRDTPDGTFLVRNATSPGDYTLTLRKGGSNKLIKIYHKDHKYGFVEPLEFNSVVELISYYQHNSLAIYNKTLDIKLLYAVGKNMGMDNGTAEDVTEEVNNLIKINHEYVEKTGLYDRLYEKHSKTSLELQLKHQALDAFKETLVVFEEQMDLHKRNHKDAAPHEVQKLHENYELLKSRYLSIQESKSALEVDINRKSSHNRGLISEMNSMKPEIKRLYKQREQLKKWLIDRGKTADMLDNLLENKCESMAETHAESDHNLPHLNESYWLVNCERERAEEMLRDRPDSTFLIRPKPDCHVLSIVYRGAVGHCKIFHKDTGYGFADPYFIFRTLKDLVVHYHKTSLAEHNNELDVSLMIPVRAPPAEAVYLRMNTP</sequence>
<dbReference type="Gene3D" id="1.10.555.10">
    <property type="entry name" value="Rho GTPase activation protein"/>
    <property type="match status" value="1"/>
</dbReference>
<evidence type="ECO:0000256" key="1">
    <source>
        <dbReference type="ARBA" id="ARBA00022468"/>
    </source>
</evidence>
<keyword evidence="10" id="KW-1185">Reference proteome</keyword>
<dbReference type="Gene3D" id="3.30.60.20">
    <property type="match status" value="1"/>
</dbReference>
<dbReference type="PANTHER" id="PTHR46075">
    <property type="entry name" value="CHIMERIN FAMILY MEMBER"/>
    <property type="match status" value="1"/>
</dbReference>
<dbReference type="SUPFAM" id="SSF57889">
    <property type="entry name" value="Cysteine-rich domain"/>
    <property type="match status" value="1"/>
</dbReference>
<dbReference type="PRINTS" id="PR00401">
    <property type="entry name" value="SH2DOMAIN"/>
</dbReference>
<dbReference type="InterPro" id="IPR001660">
    <property type="entry name" value="SAM"/>
</dbReference>
<dbReference type="Pfam" id="PF00130">
    <property type="entry name" value="C1_1"/>
    <property type="match status" value="1"/>
</dbReference>
<dbReference type="SMART" id="SM00324">
    <property type="entry name" value="RhoGAP"/>
    <property type="match status" value="1"/>
</dbReference>
<gene>
    <name evidence="9" type="ORF">SNE40_018432</name>
</gene>
<dbReference type="Gene3D" id="1.10.150.50">
    <property type="entry name" value="Transcription Factor, Ets-1"/>
    <property type="match status" value="1"/>
</dbReference>
<evidence type="ECO:0000259" key="7">
    <source>
        <dbReference type="PROSITE" id="PS50105"/>
    </source>
</evidence>
<dbReference type="InterPro" id="IPR051854">
    <property type="entry name" value="Rho-type_GAP"/>
</dbReference>
<keyword evidence="2" id="KW-0479">Metal-binding</keyword>
<dbReference type="InterPro" id="IPR000198">
    <property type="entry name" value="RhoGAP_dom"/>
</dbReference>
<dbReference type="CDD" id="cd00159">
    <property type="entry name" value="RhoGAP"/>
    <property type="match status" value="1"/>
</dbReference>